<protein>
    <submittedName>
        <fullName evidence="1">Uncharacterized protein</fullName>
    </submittedName>
</protein>
<reference evidence="1" key="1">
    <citation type="submission" date="2020-11" db="EMBL/GenBank/DDBJ databases">
        <authorList>
            <person name="Tran Van P."/>
        </authorList>
    </citation>
    <scope>NUCLEOTIDE SEQUENCE</scope>
</reference>
<organism evidence="1">
    <name type="scientific">Timema tahoe</name>
    <dbReference type="NCBI Taxonomy" id="61484"/>
    <lineage>
        <taxon>Eukaryota</taxon>
        <taxon>Metazoa</taxon>
        <taxon>Ecdysozoa</taxon>
        <taxon>Arthropoda</taxon>
        <taxon>Hexapoda</taxon>
        <taxon>Insecta</taxon>
        <taxon>Pterygota</taxon>
        <taxon>Neoptera</taxon>
        <taxon>Polyneoptera</taxon>
        <taxon>Phasmatodea</taxon>
        <taxon>Timematodea</taxon>
        <taxon>Timematoidea</taxon>
        <taxon>Timematidae</taxon>
        <taxon>Timema</taxon>
    </lineage>
</organism>
<sequence>MSVPSRAQRKKEKRKVTCASSLCSIGRAQPTSKTVLFRARLETWSTIQYVLDQGFPTCKGSRATVETLGIKTKFKTVWNINKKRFAILELHAFSREGSRVYNKL</sequence>
<gene>
    <name evidence="1" type="ORF">TTEB3V08_LOCUS610</name>
</gene>
<accession>A0A7R9FHC9</accession>
<name>A0A7R9FHC9_9NEOP</name>
<dbReference type="EMBL" id="OE000103">
    <property type="protein sequence ID" value="CAD7452431.1"/>
    <property type="molecule type" value="Genomic_DNA"/>
</dbReference>
<dbReference type="AlphaFoldDB" id="A0A7R9FHC9"/>
<proteinExistence type="predicted"/>
<evidence type="ECO:0000313" key="1">
    <source>
        <dbReference type="EMBL" id="CAD7452431.1"/>
    </source>
</evidence>